<accession>A0A285UQV4</accession>
<evidence type="ECO:0000313" key="3">
    <source>
        <dbReference type="Proteomes" id="UP000219252"/>
    </source>
</evidence>
<dbReference type="Proteomes" id="UP000219252">
    <property type="component" value="Unassembled WGS sequence"/>
</dbReference>
<keyword evidence="1" id="KW-0812">Transmembrane</keyword>
<sequence length="158" mass="18187">MGRIAIRVPLHFYRIFIGGAVAWLFKDFQRKIIIINAVCAGLIFGLISIVIFQEAIELGGWFITIVEVSIGMVIFELLHKVMRNYQVIKNTSKERVYIRKGLLLILSFSIPNLPIGIILATSHEHDISLLQTLLLHNIPEGIILYTRFKSYFYFDHLN</sequence>
<feature type="transmembrane region" description="Helical" evidence="1">
    <location>
        <begin position="32"/>
        <end position="52"/>
    </location>
</feature>
<evidence type="ECO:0000256" key="1">
    <source>
        <dbReference type="SAM" id="Phobius"/>
    </source>
</evidence>
<organism evidence="2 3">
    <name type="scientific">Ureibacillus acetophenoni</name>
    <dbReference type="NCBI Taxonomy" id="614649"/>
    <lineage>
        <taxon>Bacteria</taxon>
        <taxon>Bacillati</taxon>
        <taxon>Bacillota</taxon>
        <taxon>Bacilli</taxon>
        <taxon>Bacillales</taxon>
        <taxon>Caryophanaceae</taxon>
        <taxon>Ureibacillus</taxon>
    </lineage>
</organism>
<evidence type="ECO:0000313" key="2">
    <source>
        <dbReference type="EMBL" id="SOC43046.1"/>
    </source>
</evidence>
<protein>
    <submittedName>
        <fullName evidence="2">Uncharacterized protein</fullName>
    </submittedName>
</protein>
<keyword evidence="1" id="KW-0472">Membrane</keyword>
<dbReference type="AlphaFoldDB" id="A0A285UQV4"/>
<feature type="transmembrane region" description="Helical" evidence="1">
    <location>
        <begin position="6"/>
        <end position="25"/>
    </location>
</feature>
<feature type="transmembrane region" description="Helical" evidence="1">
    <location>
        <begin position="58"/>
        <end position="79"/>
    </location>
</feature>
<keyword evidence="3" id="KW-1185">Reference proteome</keyword>
<gene>
    <name evidence="2" type="ORF">SAMN05877842_11445</name>
</gene>
<proteinExistence type="predicted"/>
<dbReference type="EMBL" id="OBQC01000014">
    <property type="protein sequence ID" value="SOC43046.1"/>
    <property type="molecule type" value="Genomic_DNA"/>
</dbReference>
<feature type="transmembrane region" description="Helical" evidence="1">
    <location>
        <begin position="100"/>
        <end position="120"/>
    </location>
</feature>
<name>A0A285UQV4_9BACL</name>
<reference evidence="3" key="1">
    <citation type="submission" date="2017-08" db="EMBL/GenBank/DDBJ databases">
        <authorList>
            <person name="Varghese N."/>
            <person name="Submissions S."/>
        </authorList>
    </citation>
    <scope>NUCLEOTIDE SEQUENCE [LARGE SCALE GENOMIC DNA]</scope>
    <source>
        <strain evidence="3">JC23</strain>
    </source>
</reference>
<dbReference type="RefSeq" id="WP_235864620.1">
    <property type="nucleotide sequence ID" value="NZ_OBQC01000014.1"/>
</dbReference>
<keyword evidence="1" id="KW-1133">Transmembrane helix</keyword>